<dbReference type="InterPro" id="IPR001387">
    <property type="entry name" value="Cro/C1-type_HTH"/>
</dbReference>
<dbReference type="GO" id="GO:0003677">
    <property type="term" value="F:DNA binding"/>
    <property type="evidence" value="ECO:0007669"/>
    <property type="project" value="InterPro"/>
</dbReference>
<sequence>MSAVVSLPSFPDRLRMERRRLGLTQEQFAVLGGASKTAQYMYEAGKNWPTCEYLEALRSSGVDVAFIATGARTAANAIDWELLRQAFLLVQHNLASKPDRAFSPDQLFDAFKTAVQMAQGVTRPDLVTQAEN</sequence>
<proteinExistence type="predicted"/>
<dbReference type="AlphaFoldDB" id="A0A1A8Y440"/>
<organism evidence="1 2">
    <name type="scientific">Candidatus Propionivibrio aalborgensis</name>
    <dbReference type="NCBI Taxonomy" id="1860101"/>
    <lineage>
        <taxon>Bacteria</taxon>
        <taxon>Pseudomonadati</taxon>
        <taxon>Pseudomonadota</taxon>
        <taxon>Betaproteobacteria</taxon>
        <taxon>Rhodocyclales</taxon>
        <taxon>Rhodocyclaceae</taxon>
        <taxon>Propionivibrio</taxon>
    </lineage>
</organism>
<protein>
    <recommendedName>
        <fullName evidence="3">HTH cro/C1-type domain-containing protein</fullName>
    </recommendedName>
</protein>
<dbReference type="Proteomes" id="UP000199600">
    <property type="component" value="Unassembled WGS sequence"/>
</dbReference>
<keyword evidence="2" id="KW-1185">Reference proteome</keyword>
<dbReference type="SUPFAM" id="SSF47413">
    <property type="entry name" value="lambda repressor-like DNA-binding domains"/>
    <property type="match status" value="1"/>
</dbReference>
<reference evidence="1 2" key="1">
    <citation type="submission" date="2016-06" db="EMBL/GenBank/DDBJ databases">
        <authorList>
            <person name="Kjaerup R.B."/>
            <person name="Dalgaard T.S."/>
            <person name="Juul-Madsen H.R."/>
        </authorList>
    </citation>
    <scope>NUCLEOTIDE SEQUENCE [LARGE SCALE GENOMIC DNA]</scope>
    <source>
        <strain evidence="1">2</strain>
    </source>
</reference>
<dbReference type="CDD" id="cd00093">
    <property type="entry name" value="HTH_XRE"/>
    <property type="match status" value="1"/>
</dbReference>
<dbReference type="EMBL" id="FLQY01000397">
    <property type="protein sequence ID" value="SBT11153.1"/>
    <property type="molecule type" value="Genomic_DNA"/>
</dbReference>
<evidence type="ECO:0000313" key="1">
    <source>
        <dbReference type="EMBL" id="SBT11153.1"/>
    </source>
</evidence>
<dbReference type="InterPro" id="IPR010982">
    <property type="entry name" value="Lambda_DNA-bd_dom_sf"/>
</dbReference>
<evidence type="ECO:0000313" key="2">
    <source>
        <dbReference type="Proteomes" id="UP000199600"/>
    </source>
</evidence>
<evidence type="ECO:0008006" key="3">
    <source>
        <dbReference type="Google" id="ProtNLM"/>
    </source>
</evidence>
<gene>
    <name evidence="1" type="ORF">PROAA_910014</name>
</gene>
<accession>A0A1A8Y440</accession>
<name>A0A1A8Y440_9RHOO</name>
<dbReference type="RefSeq" id="WP_222102360.1">
    <property type="nucleotide sequence ID" value="NZ_FLQY01000397.1"/>
</dbReference>
<dbReference type="Gene3D" id="1.10.260.40">
    <property type="entry name" value="lambda repressor-like DNA-binding domains"/>
    <property type="match status" value="1"/>
</dbReference>